<dbReference type="PANTHER" id="PTHR43191">
    <property type="entry name" value="RRNA METHYLTRANSFERASE 3"/>
    <property type="match status" value="1"/>
</dbReference>
<dbReference type="InterPro" id="IPR029026">
    <property type="entry name" value="tRNA_m1G_MTases_N"/>
</dbReference>
<dbReference type="GO" id="GO:0008168">
    <property type="term" value="F:methyltransferase activity"/>
    <property type="evidence" value="ECO:0007669"/>
    <property type="project" value="UniProtKB-KW"/>
</dbReference>
<dbReference type="SUPFAM" id="SSF55315">
    <property type="entry name" value="L30e-like"/>
    <property type="match status" value="1"/>
</dbReference>
<evidence type="ECO:0000313" key="4">
    <source>
        <dbReference type="EMBL" id="MFC5518530.1"/>
    </source>
</evidence>
<dbReference type="CDD" id="cd18095">
    <property type="entry name" value="SpoU-like_rRNA-MTase"/>
    <property type="match status" value="1"/>
</dbReference>
<dbReference type="Pfam" id="PF00588">
    <property type="entry name" value="SpoU_methylase"/>
    <property type="match status" value="1"/>
</dbReference>
<dbReference type="InterPro" id="IPR029028">
    <property type="entry name" value="Alpha/beta_knot_MTases"/>
</dbReference>
<dbReference type="InterPro" id="IPR001537">
    <property type="entry name" value="SpoU_MeTrfase"/>
</dbReference>
<evidence type="ECO:0000256" key="2">
    <source>
        <dbReference type="ARBA" id="ARBA00022679"/>
    </source>
</evidence>
<evidence type="ECO:0000259" key="3">
    <source>
        <dbReference type="Pfam" id="PF00588"/>
    </source>
</evidence>
<evidence type="ECO:0000313" key="5">
    <source>
        <dbReference type="Proteomes" id="UP001596150"/>
    </source>
</evidence>
<dbReference type="Gene3D" id="3.40.1280.10">
    <property type="match status" value="1"/>
</dbReference>
<evidence type="ECO:0000256" key="1">
    <source>
        <dbReference type="ARBA" id="ARBA00022603"/>
    </source>
</evidence>
<organism evidence="4 5">
    <name type="scientific">Kaistia terrae</name>
    <dbReference type="NCBI Taxonomy" id="537017"/>
    <lineage>
        <taxon>Bacteria</taxon>
        <taxon>Pseudomonadati</taxon>
        <taxon>Pseudomonadota</taxon>
        <taxon>Alphaproteobacteria</taxon>
        <taxon>Hyphomicrobiales</taxon>
        <taxon>Kaistiaceae</taxon>
        <taxon>Kaistia</taxon>
    </lineage>
</organism>
<keyword evidence="1 4" id="KW-0489">Methyltransferase</keyword>
<sequence>MPNLIRITDPADPRIAAYSQVRERDLVGRDDHFIAEGEVVLQTLVQSERHQPVSLLLDEKRVDGLAAITDRLADDVPVYVANQAVLDGIVGFHIHRGILALGHRAPAPSADALLAGIEGRALVVVLMGISNHDNLGGIFRNAAAFGADAILLDAQCCDPFYRKAIRVSVGNTLTLPHAKLALSDDVVALLEKHGFTAVSLSPNGAYRLAEVKRPSRVAALLGTEGPGLDAAVLARTLTVRIPMASGVDSLNVATTSGIVLHQLTQAAPEAE</sequence>
<dbReference type="Proteomes" id="UP001596150">
    <property type="component" value="Unassembled WGS sequence"/>
</dbReference>
<comment type="caution">
    <text evidence="4">The sequence shown here is derived from an EMBL/GenBank/DDBJ whole genome shotgun (WGS) entry which is preliminary data.</text>
</comment>
<dbReference type="PANTHER" id="PTHR43191:SF12">
    <property type="entry name" value="RRNA METHYLASE"/>
    <property type="match status" value="1"/>
</dbReference>
<reference evidence="5" key="1">
    <citation type="journal article" date="2019" name="Int. J. Syst. Evol. Microbiol.">
        <title>The Global Catalogue of Microorganisms (GCM) 10K type strain sequencing project: providing services to taxonomists for standard genome sequencing and annotation.</title>
        <authorList>
            <consortium name="The Broad Institute Genomics Platform"/>
            <consortium name="The Broad Institute Genome Sequencing Center for Infectious Disease"/>
            <person name="Wu L."/>
            <person name="Ma J."/>
        </authorList>
    </citation>
    <scope>NUCLEOTIDE SEQUENCE [LARGE SCALE GENOMIC DNA]</scope>
    <source>
        <strain evidence="5">KACC 12633</strain>
    </source>
</reference>
<dbReference type="GO" id="GO:0032259">
    <property type="term" value="P:methylation"/>
    <property type="evidence" value="ECO:0007669"/>
    <property type="project" value="UniProtKB-KW"/>
</dbReference>
<keyword evidence="5" id="KW-1185">Reference proteome</keyword>
<dbReference type="SUPFAM" id="SSF75217">
    <property type="entry name" value="alpha/beta knot"/>
    <property type="match status" value="1"/>
</dbReference>
<gene>
    <name evidence="4" type="ORF">ACFPP9_22340</name>
</gene>
<dbReference type="Gene3D" id="3.30.1330.30">
    <property type="match status" value="1"/>
</dbReference>
<name>A0ABW0Q1T9_9HYPH</name>
<keyword evidence="2" id="KW-0808">Transferase</keyword>
<feature type="domain" description="tRNA/rRNA methyltransferase SpoU type" evidence="3">
    <location>
        <begin position="122"/>
        <end position="261"/>
    </location>
</feature>
<dbReference type="InterPro" id="IPR029064">
    <property type="entry name" value="Ribosomal_eL30-like_sf"/>
</dbReference>
<dbReference type="RefSeq" id="WP_266344704.1">
    <property type="nucleotide sequence ID" value="NZ_JAPKNH010000005.1"/>
</dbReference>
<dbReference type="EMBL" id="JBHSML010000014">
    <property type="protein sequence ID" value="MFC5518530.1"/>
    <property type="molecule type" value="Genomic_DNA"/>
</dbReference>
<dbReference type="InterPro" id="IPR051259">
    <property type="entry name" value="rRNA_Methyltransferase"/>
</dbReference>
<proteinExistence type="predicted"/>
<protein>
    <submittedName>
        <fullName evidence="4">TrmH family RNA methyltransferase</fullName>
    </submittedName>
</protein>
<accession>A0ABW0Q1T9</accession>